<accession>A0A376FZC7</accession>
<gene>
    <name evidence="2" type="ORF">NCTC13456_00248</name>
</gene>
<feature type="transmembrane region" description="Helical" evidence="1">
    <location>
        <begin position="197"/>
        <end position="219"/>
    </location>
</feature>
<proteinExistence type="predicted"/>
<evidence type="ECO:0000256" key="1">
    <source>
        <dbReference type="SAM" id="Phobius"/>
    </source>
</evidence>
<dbReference type="Pfam" id="PF14093">
    <property type="entry name" value="DUF4271"/>
    <property type="match status" value="1"/>
</dbReference>
<evidence type="ECO:0000313" key="3">
    <source>
        <dbReference type="Proteomes" id="UP000254737"/>
    </source>
</evidence>
<dbReference type="Proteomes" id="UP000254737">
    <property type="component" value="Unassembled WGS sequence"/>
</dbReference>
<dbReference type="STRING" id="343874.GCA_000805695_02175"/>
<feature type="transmembrane region" description="Helical" evidence="1">
    <location>
        <begin position="20"/>
        <end position="38"/>
    </location>
</feature>
<dbReference type="RefSeq" id="WP_114998201.1">
    <property type="nucleotide sequence ID" value="NZ_UFXS01000001.1"/>
</dbReference>
<dbReference type="InterPro" id="IPR025367">
    <property type="entry name" value="DUF4271"/>
</dbReference>
<protein>
    <recommendedName>
        <fullName evidence="4">DUF4271 domain-containing protein</fullName>
    </recommendedName>
</protein>
<keyword evidence="1" id="KW-1133">Transmembrane helix</keyword>
<dbReference type="AlphaFoldDB" id="A0A376FZC7"/>
<keyword evidence="1" id="KW-0472">Membrane</keyword>
<organism evidence="2 3">
    <name type="scientific">Empedobacter falsenii</name>
    <dbReference type="NCBI Taxonomy" id="343874"/>
    <lineage>
        <taxon>Bacteria</taxon>
        <taxon>Pseudomonadati</taxon>
        <taxon>Bacteroidota</taxon>
        <taxon>Flavobacteriia</taxon>
        <taxon>Flavobacteriales</taxon>
        <taxon>Weeksellaceae</taxon>
        <taxon>Empedobacter</taxon>
    </lineage>
</organism>
<evidence type="ECO:0008006" key="4">
    <source>
        <dbReference type="Google" id="ProtNLM"/>
    </source>
</evidence>
<keyword evidence="1" id="KW-0812">Transmembrane</keyword>
<feature type="transmembrane region" description="Helical" evidence="1">
    <location>
        <begin position="136"/>
        <end position="157"/>
    </location>
</feature>
<dbReference type="EMBL" id="UFXS01000001">
    <property type="protein sequence ID" value="STD53031.1"/>
    <property type="molecule type" value="Genomic_DNA"/>
</dbReference>
<evidence type="ECO:0000313" key="2">
    <source>
        <dbReference type="EMBL" id="STD53031.1"/>
    </source>
</evidence>
<reference evidence="2 3" key="1">
    <citation type="submission" date="2018-06" db="EMBL/GenBank/DDBJ databases">
        <authorList>
            <consortium name="Pathogen Informatics"/>
            <person name="Doyle S."/>
        </authorList>
    </citation>
    <scope>NUCLEOTIDE SEQUENCE [LARGE SCALE GENOMIC DNA]</scope>
    <source>
        <strain evidence="2 3">NCTC13456</strain>
    </source>
</reference>
<feature type="transmembrane region" description="Helical" evidence="1">
    <location>
        <begin position="93"/>
        <end position="116"/>
    </location>
</feature>
<feature type="transmembrane region" description="Helical" evidence="1">
    <location>
        <begin position="58"/>
        <end position="81"/>
    </location>
</feature>
<name>A0A376FZC7_9FLAO</name>
<feature type="transmembrane region" description="Helical" evidence="1">
    <location>
        <begin position="164"/>
        <end position="185"/>
    </location>
</feature>
<sequence>MKTNDLISIGKNTLGNDTVLIALTVCLLLVCAAKYLFAKNFKTLDNKTEYMSFTDDNTTLFSFIVNGVTVLLISLLLVSYFDINYNHIPNFKFYYLSRVGITFGVISLIMLFRLMIEVIFYRVFYESSSVSYFMKSSSFVNAKNVLLLLIICFLFFYTQINKDYLMVIGFILLFLNRIFEIYHIYAKQISDNKSVWYYNILYLCTLEILPIMVLAKLLIVGKVI</sequence>